<keyword evidence="3" id="KW-0862">Zinc</keyword>
<evidence type="ECO:0000313" key="6">
    <source>
        <dbReference type="EMBL" id="CCI47469.1"/>
    </source>
</evidence>
<dbReference type="GO" id="GO:0050821">
    <property type="term" value="P:protein stabilization"/>
    <property type="evidence" value="ECO:0007669"/>
    <property type="project" value="TreeGrafter"/>
</dbReference>
<comment type="caution">
    <text evidence="6">The sequence shown here is derived from an EMBL/GenBank/DDBJ whole genome shotgun (WGS) entry which is preliminary data.</text>
</comment>
<evidence type="ECO:0000256" key="3">
    <source>
        <dbReference type="ARBA" id="ARBA00022833"/>
    </source>
</evidence>
<keyword evidence="1" id="KW-0479">Metal-binding</keyword>
<dbReference type="InParanoid" id="A0A024GL86"/>
<evidence type="ECO:0000256" key="4">
    <source>
        <dbReference type="PROSITE-ProRule" id="PRU00834"/>
    </source>
</evidence>
<proteinExistence type="predicted"/>
<evidence type="ECO:0000313" key="7">
    <source>
        <dbReference type="Proteomes" id="UP000053237"/>
    </source>
</evidence>
<gene>
    <name evidence="6" type="ORF">BN9_084760</name>
</gene>
<dbReference type="InterPro" id="IPR007853">
    <property type="entry name" value="Znf_DNL-typ"/>
</dbReference>
<dbReference type="OrthoDB" id="512667at2759"/>
<keyword evidence="7" id="KW-1185">Reference proteome</keyword>
<dbReference type="GO" id="GO:0005739">
    <property type="term" value="C:mitochondrion"/>
    <property type="evidence" value="ECO:0007669"/>
    <property type="project" value="TreeGrafter"/>
</dbReference>
<dbReference type="STRING" id="65357.A0A024GL86"/>
<dbReference type="GO" id="GO:0006457">
    <property type="term" value="P:protein folding"/>
    <property type="evidence" value="ECO:0007669"/>
    <property type="project" value="TreeGrafter"/>
</dbReference>
<dbReference type="Pfam" id="PF05180">
    <property type="entry name" value="zf-DNL"/>
    <property type="match status" value="1"/>
</dbReference>
<dbReference type="EMBL" id="CAIX01000171">
    <property type="protein sequence ID" value="CCI47469.1"/>
    <property type="molecule type" value="Genomic_DNA"/>
</dbReference>
<reference evidence="6 7" key="1">
    <citation type="submission" date="2012-05" db="EMBL/GenBank/DDBJ databases">
        <title>Recombination and specialization in a pathogen metapopulation.</title>
        <authorList>
            <person name="Gardiner A."/>
            <person name="Kemen E."/>
            <person name="Schultz-Larsen T."/>
            <person name="MacLean D."/>
            <person name="Van Oosterhout C."/>
            <person name="Jones J.D.G."/>
        </authorList>
    </citation>
    <scope>NUCLEOTIDE SEQUENCE [LARGE SCALE GENOMIC DNA]</scope>
    <source>
        <strain evidence="6 7">Ac Nc2</strain>
    </source>
</reference>
<name>A0A024GL86_9STRA</name>
<keyword evidence="2 4" id="KW-0863">Zinc-finger</keyword>
<dbReference type="AlphaFoldDB" id="A0A024GL86"/>
<feature type="domain" description="DNL-type" evidence="5">
    <location>
        <begin position="90"/>
        <end position="178"/>
    </location>
</feature>
<dbReference type="GO" id="GO:0008270">
    <property type="term" value="F:zinc ion binding"/>
    <property type="evidence" value="ECO:0007669"/>
    <property type="project" value="UniProtKB-KW"/>
</dbReference>
<dbReference type="GO" id="GO:0030150">
    <property type="term" value="P:protein import into mitochondrial matrix"/>
    <property type="evidence" value="ECO:0007669"/>
    <property type="project" value="TreeGrafter"/>
</dbReference>
<dbReference type="Proteomes" id="UP000053237">
    <property type="component" value="Unassembled WGS sequence"/>
</dbReference>
<accession>A0A024GL86</accession>
<dbReference type="PANTHER" id="PTHR20922">
    <property type="entry name" value="DNL-TYPE ZINC FINGER PROTEIN"/>
    <property type="match status" value="1"/>
</dbReference>
<dbReference type="PROSITE" id="PS51501">
    <property type="entry name" value="ZF_DNL"/>
    <property type="match status" value="1"/>
</dbReference>
<evidence type="ECO:0000256" key="2">
    <source>
        <dbReference type="ARBA" id="ARBA00022771"/>
    </source>
</evidence>
<evidence type="ECO:0000259" key="5">
    <source>
        <dbReference type="PROSITE" id="PS51501"/>
    </source>
</evidence>
<evidence type="ECO:0000256" key="1">
    <source>
        <dbReference type="ARBA" id="ARBA00022723"/>
    </source>
</evidence>
<dbReference type="PANTHER" id="PTHR20922:SF13">
    <property type="entry name" value="DNL-TYPE ZINC FINGER PROTEIN"/>
    <property type="match status" value="1"/>
</dbReference>
<sequence length="178" mass="20178">MYRRPLLLAASKRLQSNRRNVQQLLFQSRFSLYSTLCASFKTKRQLGSRCFSAKDTSTPVRESDQNPAIPGVSSPGEKFVMLYTCKGNQAPFLAFRLTLLYLVCETRSAKTLSKNAYFHGVVLVRCPHCENLHLIADRLGWFEEESTDIESILKAKGEHVKIVSTDNILELTDMTGNR</sequence>
<protein>
    <recommendedName>
        <fullName evidence="5">DNL-type domain-containing protein</fullName>
    </recommendedName>
</protein>
<organism evidence="6 7">
    <name type="scientific">Albugo candida</name>
    <dbReference type="NCBI Taxonomy" id="65357"/>
    <lineage>
        <taxon>Eukaryota</taxon>
        <taxon>Sar</taxon>
        <taxon>Stramenopiles</taxon>
        <taxon>Oomycota</taxon>
        <taxon>Peronosporomycetes</taxon>
        <taxon>Albuginales</taxon>
        <taxon>Albuginaceae</taxon>
        <taxon>Albugo</taxon>
    </lineage>
</organism>
<dbReference type="GO" id="GO:0051087">
    <property type="term" value="F:protein-folding chaperone binding"/>
    <property type="evidence" value="ECO:0007669"/>
    <property type="project" value="TreeGrafter"/>
</dbReference>
<dbReference type="InterPro" id="IPR024158">
    <property type="entry name" value="Mt_import_TIM15"/>
</dbReference>